<keyword evidence="3" id="KW-0813">Transport</keyword>
<feature type="transmembrane region" description="Helical" evidence="8">
    <location>
        <begin position="326"/>
        <end position="344"/>
    </location>
</feature>
<evidence type="ECO:0008006" key="11">
    <source>
        <dbReference type="Google" id="ProtNLM"/>
    </source>
</evidence>
<dbReference type="AlphaFoldDB" id="A0AAE0Y6P4"/>
<keyword evidence="10" id="KW-1185">Reference proteome</keyword>
<keyword evidence="6 8" id="KW-0472">Membrane</keyword>
<evidence type="ECO:0000256" key="2">
    <source>
        <dbReference type="ARBA" id="ARBA00007863"/>
    </source>
</evidence>
<comment type="subcellular location">
    <subcellularLocation>
        <location evidence="1">Membrane</location>
        <topology evidence="1">Multi-pass membrane protein</topology>
    </subcellularLocation>
</comment>
<dbReference type="Pfam" id="PF06027">
    <property type="entry name" value="SLC35F"/>
    <property type="match status" value="1"/>
</dbReference>
<dbReference type="InterPro" id="IPR052221">
    <property type="entry name" value="SLC35F_Transporter"/>
</dbReference>
<dbReference type="PANTHER" id="PTHR14233">
    <property type="entry name" value="DUF914-RELATED"/>
    <property type="match status" value="1"/>
</dbReference>
<feature type="transmembrane region" description="Helical" evidence="8">
    <location>
        <begin position="138"/>
        <end position="159"/>
    </location>
</feature>
<comment type="caution">
    <text evidence="9">The sequence shown here is derived from an EMBL/GenBank/DDBJ whole genome shotgun (WGS) entry which is preliminary data.</text>
</comment>
<evidence type="ECO:0000313" key="10">
    <source>
        <dbReference type="Proteomes" id="UP001283361"/>
    </source>
</evidence>
<comment type="function">
    <text evidence="7">Putative solute transporter.</text>
</comment>
<dbReference type="GO" id="GO:0016020">
    <property type="term" value="C:membrane"/>
    <property type="evidence" value="ECO:0007669"/>
    <property type="project" value="UniProtKB-SubCell"/>
</dbReference>
<feature type="transmembrane region" description="Helical" evidence="8">
    <location>
        <begin position="171"/>
        <end position="190"/>
    </location>
</feature>
<evidence type="ECO:0000256" key="8">
    <source>
        <dbReference type="SAM" id="Phobius"/>
    </source>
</evidence>
<dbReference type="SUPFAM" id="SSF103481">
    <property type="entry name" value="Multidrug resistance efflux transporter EmrE"/>
    <property type="match status" value="1"/>
</dbReference>
<feature type="transmembrane region" description="Helical" evidence="8">
    <location>
        <begin position="300"/>
        <end position="320"/>
    </location>
</feature>
<evidence type="ECO:0000256" key="7">
    <source>
        <dbReference type="ARBA" id="ARBA00037727"/>
    </source>
</evidence>
<keyword evidence="4 8" id="KW-0812">Transmembrane</keyword>
<dbReference type="PANTHER" id="PTHR14233:SF4">
    <property type="entry name" value="SOLUTE CARRIER FAMILY 35 MEMBER F2"/>
    <property type="match status" value="1"/>
</dbReference>
<dbReference type="GO" id="GO:0022857">
    <property type="term" value="F:transmembrane transporter activity"/>
    <property type="evidence" value="ECO:0007669"/>
    <property type="project" value="InterPro"/>
</dbReference>
<evidence type="ECO:0000256" key="3">
    <source>
        <dbReference type="ARBA" id="ARBA00022448"/>
    </source>
</evidence>
<evidence type="ECO:0000256" key="1">
    <source>
        <dbReference type="ARBA" id="ARBA00004141"/>
    </source>
</evidence>
<dbReference type="InterPro" id="IPR037185">
    <property type="entry name" value="EmrE-like"/>
</dbReference>
<sequence>MSTYESLGPTSDESDAESDDYILYGQVKKNAGKARLVAGVRQMCTRSIVRPLLMGQLLSILLCGTGVFSGLLQKQNVNLPTAQSFLMYALLCLTCTTRLAYQQGERNLFRILLSLDGLKYAVIGLIDVEANFLVVRAYAYTSVTSVQVLDCFTIAVVLLLSRLFLKTHYKLVHYVGVIISLVGLSGLIAADVITGKNGEGGGSNPAMGDLLVVFGAVLYGVSNVAQEFVVKNYDTSEFLGMLGVFGTLVSGVQLIAIERDELSHVDFNYKVVLLWLGFTVFLYLIYTCMAYVIQKTSATVTNLSVLSADFYALILGIFIFNYSFHILYLIAFVVVVLGVAVYTFRPTEANPASSAVNNDSASIVDK</sequence>
<evidence type="ECO:0000256" key="4">
    <source>
        <dbReference type="ARBA" id="ARBA00022692"/>
    </source>
</evidence>
<dbReference type="InterPro" id="IPR009262">
    <property type="entry name" value="SLC35_F1/F2/F6"/>
</dbReference>
<gene>
    <name evidence="9" type="ORF">RRG08_038888</name>
</gene>
<comment type="similarity">
    <text evidence="2">Belongs to the SLC35F solute transporter family.</text>
</comment>
<keyword evidence="5 8" id="KW-1133">Transmembrane helix</keyword>
<protein>
    <recommendedName>
        <fullName evidence="11">Solute carrier family 35 member F2</fullName>
    </recommendedName>
</protein>
<feature type="transmembrane region" description="Helical" evidence="8">
    <location>
        <begin position="51"/>
        <end position="72"/>
    </location>
</feature>
<reference evidence="9" key="1">
    <citation type="journal article" date="2023" name="G3 (Bethesda)">
        <title>A reference genome for the long-term kleptoplast-retaining sea slug Elysia crispata morphotype clarki.</title>
        <authorList>
            <person name="Eastman K.E."/>
            <person name="Pendleton A.L."/>
            <person name="Shaikh M.A."/>
            <person name="Suttiyut T."/>
            <person name="Ogas R."/>
            <person name="Tomko P."/>
            <person name="Gavelis G."/>
            <person name="Widhalm J.R."/>
            <person name="Wisecaver J.H."/>
        </authorList>
    </citation>
    <scope>NUCLEOTIDE SEQUENCE</scope>
    <source>
        <strain evidence="9">ECLA1</strain>
    </source>
</reference>
<proteinExistence type="inferred from homology"/>
<name>A0AAE0Y6P4_9GAST</name>
<evidence type="ECO:0000256" key="5">
    <source>
        <dbReference type="ARBA" id="ARBA00022989"/>
    </source>
</evidence>
<feature type="transmembrane region" description="Helical" evidence="8">
    <location>
        <begin position="108"/>
        <end position="126"/>
    </location>
</feature>
<evidence type="ECO:0000256" key="6">
    <source>
        <dbReference type="ARBA" id="ARBA00023136"/>
    </source>
</evidence>
<feature type="transmembrane region" description="Helical" evidence="8">
    <location>
        <begin position="84"/>
        <end position="101"/>
    </location>
</feature>
<feature type="transmembrane region" description="Helical" evidence="8">
    <location>
        <begin position="272"/>
        <end position="293"/>
    </location>
</feature>
<dbReference type="Proteomes" id="UP001283361">
    <property type="component" value="Unassembled WGS sequence"/>
</dbReference>
<evidence type="ECO:0000313" key="9">
    <source>
        <dbReference type="EMBL" id="KAK3734861.1"/>
    </source>
</evidence>
<organism evidence="9 10">
    <name type="scientific">Elysia crispata</name>
    <name type="common">lettuce slug</name>
    <dbReference type="NCBI Taxonomy" id="231223"/>
    <lineage>
        <taxon>Eukaryota</taxon>
        <taxon>Metazoa</taxon>
        <taxon>Spiralia</taxon>
        <taxon>Lophotrochozoa</taxon>
        <taxon>Mollusca</taxon>
        <taxon>Gastropoda</taxon>
        <taxon>Heterobranchia</taxon>
        <taxon>Euthyneura</taxon>
        <taxon>Panpulmonata</taxon>
        <taxon>Sacoglossa</taxon>
        <taxon>Placobranchoidea</taxon>
        <taxon>Plakobranchidae</taxon>
        <taxon>Elysia</taxon>
    </lineage>
</organism>
<dbReference type="EMBL" id="JAWDGP010006834">
    <property type="protein sequence ID" value="KAK3734861.1"/>
    <property type="molecule type" value="Genomic_DNA"/>
</dbReference>
<feature type="transmembrane region" description="Helical" evidence="8">
    <location>
        <begin position="238"/>
        <end position="257"/>
    </location>
</feature>
<feature type="transmembrane region" description="Helical" evidence="8">
    <location>
        <begin position="210"/>
        <end position="226"/>
    </location>
</feature>
<accession>A0AAE0Y6P4</accession>